<dbReference type="EMBL" id="RQTK01001038">
    <property type="protein sequence ID" value="RUS72658.1"/>
    <property type="molecule type" value="Genomic_DNA"/>
</dbReference>
<evidence type="ECO:0000259" key="16">
    <source>
        <dbReference type="PROSITE" id="PS50042"/>
    </source>
</evidence>
<dbReference type="InterPro" id="IPR050818">
    <property type="entry name" value="KCNH_animal-type"/>
</dbReference>
<feature type="coiled-coil region" evidence="13">
    <location>
        <begin position="767"/>
        <end position="794"/>
    </location>
</feature>
<keyword evidence="6" id="KW-0631">Potassium channel</keyword>
<dbReference type="Pfam" id="PF00520">
    <property type="entry name" value="Ion_trans"/>
    <property type="match status" value="1"/>
</dbReference>
<evidence type="ECO:0000256" key="3">
    <source>
        <dbReference type="ARBA" id="ARBA00022475"/>
    </source>
</evidence>
<dbReference type="Pfam" id="PF00027">
    <property type="entry name" value="cNMP_binding"/>
    <property type="match status" value="1"/>
</dbReference>
<dbReference type="GO" id="GO:0042391">
    <property type="term" value="P:regulation of membrane potential"/>
    <property type="evidence" value="ECO:0007669"/>
    <property type="project" value="TreeGrafter"/>
</dbReference>
<dbReference type="AlphaFoldDB" id="A0A3S0Z9N0"/>
<dbReference type="GO" id="GO:0034702">
    <property type="term" value="C:monoatomic ion channel complex"/>
    <property type="evidence" value="ECO:0007669"/>
    <property type="project" value="UniProtKB-KW"/>
</dbReference>
<feature type="non-terminal residue" evidence="18">
    <location>
        <position position="1117"/>
    </location>
</feature>
<feature type="transmembrane region" description="Helical" evidence="15">
    <location>
        <begin position="697"/>
        <end position="717"/>
    </location>
</feature>
<dbReference type="InterPro" id="IPR018490">
    <property type="entry name" value="cNMP-bd_dom_sf"/>
</dbReference>
<dbReference type="PANTHER" id="PTHR10217">
    <property type="entry name" value="VOLTAGE AND LIGAND GATED POTASSIUM CHANNEL"/>
    <property type="match status" value="1"/>
</dbReference>
<dbReference type="Proteomes" id="UP000271974">
    <property type="component" value="Unassembled WGS sequence"/>
</dbReference>
<feature type="compositionally biased region" description="Low complexity" evidence="14">
    <location>
        <begin position="913"/>
        <end position="925"/>
    </location>
</feature>
<keyword evidence="5 15" id="KW-0812">Transmembrane</keyword>
<evidence type="ECO:0000256" key="10">
    <source>
        <dbReference type="ARBA" id="ARBA00023065"/>
    </source>
</evidence>
<keyword evidence="7" id="KW-0851">Voltage-gated channel</keyword>
<feature type="non-terminal residue" evidence="18">
    <location>
        <position position="1"/>
    </location>
</feature>
<organism evidence="18 19">
    <name type="scientific">Elysia chlorotica</name>
    <name type="common">Eastern emerald elysia</name>
    <name type="synonym">Sea slug</name>
    <dbReference type="NCBI Taxonomy" id="188477"/>
    <lineage>
        <taxon>Eukaryota</taxon>
        <taxon>Metazoa</taxon>
        <taxon>Spiralia</taxon>
        <taxon>Lophotrochozoa</taxon>
        <taxon>Mollusca</taxon>
        <taxon>Gastropoda</taxon>
        <taxon>Heterobranchia</taxon>
        <taxon>Euthyneura</taxon>
        <taxon>Panpulmonata</taxon>
        <taxon>Sacoglossa</taxon>
        <taxon>Placobranchoidea</taxon>
        <taxon>Plakobranchidae</taxon>
        <taxon>Elysia</taxon>
    </lineage>
</organism>
<dbReference type="Gene3D" id="1.10.1200.260">
    <property type="match status" value="1"/>
</dbReference>
<keyword evidence="12" id="KW-0407">Ion channel</keyword>
<dbReference type="InterPro" id="IPR003967">
    <property type="entry name" value="K_chnl_volt-dep_ERG"/>
</dbReference>
<dbReference type="Gene3D" id="1.10.287.70">
    <property type="match status" value="1"/>
</dbReference>
<evidence type="ECO:0000256" key="6">
    <source>
        <dbReference type="ARBA" id="ARBA00022826"/>
    </source>
</evidence>
<dbReference type="PRINTS" id="PR01463">
    <property type="entry name" value="EAGCHANLFMLY"/>
</dbReference>
<dbReference type="PANTHER" id="PTHR10217:SF637">
    <property type="entry name" value="EAG-LIKE K[+] CHANNEL, ISOFORM A"/>
    <property type="match status" value="1"/>
</dbReference>
<keyword evidence="13" id="KW-0175">Coiled coil</keyword>
<dbReference type="PRINTS" id="PR01470">
    <property type="entry name" value="ERGCHANNEL"/>
</dbReference>
<evidence type="ECO:0000256" key="2">
    <source>
        <dbReference type="ARBA" id="ARBA00022448"/>
    </source>
</evidence>
<evidence type="ECO:0000256" key="5">
    <source>
        <dbReference type="ARBA" id="ARBA00022692"/>
    </source>
</evidence>
<evidence type="ECO:0000256" key="9">
    <source>
        <dbReference type="ARBA" id="ARBA00022989"/>
    </source>
</evidence>
<name>A0A3S0Z9N0_ELYCH</name>
<accession>A0A3S0Z9N0</accession>
<dbReference type="GO" id="GO:0005886">
    <property type="term" value="C:plasma membrane"/>
    <property type="evidence" value="ECO:0007669"/>
    <property type="project" value="UniProtKB-SubCell"/>
</dbReference>
<dbReference type="GO" id="GO:0005249">
    <property type="term" value="F:voltage-gated potassium channel activity"/>
    <property type="evidence" value="ECO:0007669"/>
    <property type="project" value="InterPro"/>
</dbReference>
<dbReference type="SMART" id="SM00100">
    <property type="entry name" value="cNMP"/>
    <property type="match status" value="1"/>
</dbReference>
<evidence type="ECO:0000313" key="19">
    <source>
        <dbReference type="Proteomes" id="UP000271974"/>
    </source>
</evidence>
<dbReference type="InterPro" id="IPR000595">
    <property type="entry name" value="cNMP-bd_dom"/>
</dbReference>
<dbReference type="InterPro" id="IPR003938">
    <property type="entry name" value="K_chnl_volt-dep_EAG/ELK/ERG"/>
</dbReference>
<keyword evidence="8" id="KW-0630">Potassium</keyword>
<feature type="region of interest" description="Disordered" evidence="14">
    <location>
        <begin position="30"/>
        <end position="82"/>
    </location>
</feature>
<feature type="compositionally biased region" description="Polar residues" evidence="14">
    <location>
        <begin position="980"/>
        <end position="1005"/>
    </location>
</feature>
<feature type="region of interest" description="Disordered" evidence="14">
    <location>
        <begin position="1092"/>
        <end position="1117"/>
    </location>
</feature>
<evidence type="ECO:0000256" key="13">
    <source>
        <dbReference type="SAM" id="Coils"/>
    </source>
</evidence>
<evidence type="ECO:0000256" key="4">
    <source>
        <dbReference type="ARBA" id="ARBA00022538"/>
    </source>
</evidence>
<evidence type="ECO:0000256" key="1">
    <source>
        <dbReference type="ARBA" id="ARBA00004651"/>
    </source>
</evidence>
<dbReference type="Gene3D" id="3.30.450.20">
    <property type="entry name" value="PAS domain"/>
    <property type="match status" value="1"/>
</dbReference>
<dbReference type="FunFam" id="2.60.120.10:FF:000061">
    <property type="entry name" value="Potassium voltage-gated channel subfamily H member 3"/>
    <property type="match status" value="1"/>
</dbReference>
<evidence type="ECO:0000256" key="7">
    <source>
        <dbReference type="ARBA" id="ARBA00022882"/>
    </source>
</evidence>
<gene>
    <name evidence="18" type="ORF">EGW08_019580</name>
</gene>
<keyword evidence="11 15" id="KW-0472">Membrane</keyword>
<dbReference type="STRING" id="188477.A0A3S0Z9N0"/>
<dbReference type="Gene3D" id="2.60.120.10">
    <property type="entry name" value="Jelly Rolls"/>
    <property type="match status" value="1"/>
</dbReference>
<dbReference type="SUPFAM" id="SSF51206">
    <property type="entry name" value="cAMP-binding domain-like"/>
    <property type="match status" value="1"/>
</dbReference>
<feature type="compositionally biased region" description="Basic and acidic residues" evidence="14">
    <location>
        <begin position="30"/>
        <end position="44"/>
    </location>
</feature>
<feature type="region of interest" description="Disordered" evidence="14">
    <location>
        <begin position="595"/>
        <end position="643"/>
    </location>
</feature>
<evidence type="ECO:0008006" key="20">
    <source>
        <dbReference type="Google" id="ProtNLM"/>
    </source>
</evidence>
<sequence>GTPFWCLLDIVPIKNEKRDVVLFLVSHKDITKQKDKQDKQDKADAAGANEDCANKNSDNDDSSDDDDSDDDAKDDDMPKNYDYGRRRSRAVLYHISGQLNKQNKAKSKLQQLNMLASQMPEYKVQEVKKSSFVIVHYGIFKIGWDWLILLCTVYIAIMVPFNAAFRKFDARKSGRFRDFMYIDAGVEVLFAIDIVLNFRTTYLNKSGQVVYESRLIAMNYISGWFVLDLLAAIPFDLLYTFSVQTATMVHLLKVARLLRLARLLQKLERYNQYSVLVLALLMCMFALVAHWGACIWYAIGKAELEDNDNNWTAGGYHNNSSSSNNFNILTSVGFGNVSANTNAEKIFSVCAMLMTLDVTIMYAAVFGNVTTIIQRMYARRATFHSKTKDLKDFFRIHHFPRQLKHRMRDYFQAMWSINNGIDFKQILKDFPEDMRGEIGLHLHREILSLPIFQQAPPGCLKGVALQTERLVCGPGEFIMHKGDAVNYLYYVCSGSMEVLKQEQVVAILGKGDIFGTDLDYDDPVSVSGCDVRSLAYCELLCIQVKGLVESLLLYPDYAETFNTELPNDLTYNVREGHEDHSDDESSTAAPVITLPSISEDEEEEDDKHNNNDDEVVCKERPTRLHNQVRRETDDEEGGGTPMSPLLSQFSREYMSSADWLASRGRLPNGHIANAISMRLANHHDKLKQWINKARRRYSLYTPSFLLTCIYVCFTYYIMLSVPLYTYCITCLNHILICIPLNMNLQLFSVSTERSIEQVMVHTLQMELEGTRDTVHGLERRLDDLHEDLSSISRNVSNLLRIVSQSPCPSMYHSNASLLPSHLNLHGNQLHPGYSFSNMAASCSPSPNPSSLYQTPTFYFSESTDGETTSGQMLLNQDGTGAVVNDLRDNHVWSWRRGAGFSSPSPLHSPRVNFTPSPMSSHFPSFPRTPASPGLSKTLADRGGPPPASSSCDAPAKGTLSRLNSGPKHRRARTPDAFAGSPSTFHNPSTAPSIGSPQLSGLARSQSKSKDLTNAAASGGSSTHDRVKPCSSSSSFPSPKSGRSQSPRPSNLPRGDVSQESPASASPLLGNACHAQEFQGEYYTLTQLEPCDGTGSGVCDKGSAMRRSQQELDAQSSP</sequence>
<feature type="region of interest" description="Disordered" evidence="14">
    <location>
        <begin position="903"/>
        <end position="1068"/>
    </location>
</feature>
<protein>
    <recommendedName>
        <fullName evidence="20">Cyclic nucleotide-binding domain-containing protein</fullName>
    </recommendedName>
</protein>
<feature type="transmembrane region" description="Helical" evidence="15">
    <location>
        <begin position="138"/>
        <end position="159"/>
    </location>
</feature>
<feature type="compositionally biased region" description="Basic and acidic residues" evidence="14">
    <location>
        <begin position="606"/>
        <end position="632"/>
    </location>
</feature>
<evidence type="ECO:0000256" key="14">
    <source>
        <dbReference type="SAM" id="MobiDB-lite"/>
    </source>
</evidence>
<evidence type="ECO:0000259" key="17">
    <source>
        <dbReference type="PROSITE" id="PS50113"/>
    </source>
</evidence>
<dbReference type="PROSITE" id="PS50113">
    <property type="entry name" value="PAC"/>
    <property type="match status" value="1"/>
</dbReference>
<comment type="subcellular location">
    <subcellularLocation>
        <location evidence="1">Cell membrane</location>
        <topology evidence="1">Multi-pass membrane protein</topology>
    </subcellularLocation>
</comment>
<keyword evidence="4" id="KW-0633">Potassium transport</keyword>
<dbReference type="PROSITE" id="PS50042">
    <property type="entry name" value="CNMP_BINDING_3"/>
    <property type="match status" value="1"/>
</dbReference>
<dbReference type="InterPro" id="IPR014710">
    <property type="entry name" value="RmlC-like_jellyroll"/>
</dbReference>
<feature type="compositionally biased region" description="Low complexity" evidence="14">
    <location>
        <begin position="1028"/>
        <end position="1045"/>
    </location>
</feature>
<keyword evidence="10" id="KW-0406">Ion transport</keyword>
<keyword evidence="19" id="KW-1185">Reference proteome</keyword>
<dbReference type="InterPro" id="IPR000700">
    <property type="entry name" value="PAS-assoc_C"/>
</dbReference>
<feature type="transmembrane region" description="Helical" evidence="15">
    <location>
        <begin position="217"/>
        <end position="235"/>
    </location>
</feature>
<dbReference type="OrthoDB" id="432483at2759"/>
<keyword evidence="3" id="KW-1003">Cell membrane</keyword>
<feature type="transmembrane region" description="Helical" evidence="15">
    <location>
        <begin position="273"/>
        <end position="299"/>
    </location>
</feature>
<evidence type="ECO:0000256" key="8">
    <source>
        <dbReference type="ARBA" id="ARBA00022958"/>
    </source>
</evidence>
<evidence type="ECO:0000313" key="18">
    <source>
        <dbReference type="EMBL" id="RUS72658.1"/>
    </source>
</evidence>
<proteinExistence type="predicted"/>
<feature type="domain" description="Cyclic nucleotide-binding" evidence="16">
    <location>
        <begin position="451"/>
        <end position="515"/>
    </location>
</feature>
<feature type="domain" description="PAC" evidence="17">
    <location>
        <begin position="1"/>
        <end position="42"/>
    </location>
</feature>
<dbReference type="CDD" id="cd00038">
    <property type="entry name" value="CAP_ED"/>
    <property type="match status" value="1"/>
</dbReference>
<keyword evidence="9 15" id="KW-1133">Transmembrane helix</keyword>
<reference evidence="18 19" key="1">
    <citation type="submission" date="2019-01" db="EMBL/GenBank/DDBJ databases">
        <title>A draft genome assembly of the solar-powered sea slug Elysia chlorotica.</title>
        <authorList>
            <person name="Cai H."/>
            <person name="Li Q."/>
            <person name="Fang X."/>
            <person name="Li J."/>
            <person name="Curtis N.E."/>
            <person name="Altenburger A."/>
            <person name="Shibata T."/>
            <person name="Feng M."/>
            <person name="Maeda T."/>
            <person name="Schwartz J.A."/>
            <person name="Shigenobu S."/>
            <person name="Lundholm N."/>
            <person name="Nishiyama T."/>
            <person name="Yang H."/>
            <person name="Hasebe M."/>
            <person name="Li S."/>
            <person name="Pierce S.K."/>
            <person name="Wang J."/>
        </authorList>
    </citation>
    <scope>NUCLEOTIDE SEQUENCE [LARGE SCALE GENOMIC DNA]</scope>
    <source>
        <strain evidence="18">EC2010</strain>
        <tissue evidence="18">Whole organism of an adult</tissue>
    </source>
</reference>
<evidence type="ECO:0000256" key="12">
    <source>
        <dbReference type="ARBA" id="ARBA00023303"/>
    </source>
</evidence>
<feature type="compositionally biased region" description="Acidic residues" evidence="14">
    <location>
        <begin position="59"/>
        <end position="74"/>
    </location>
</feature>
<feature type="transmembrane region" description="Helical" evidence="15">
    <location>
        <begin position="179"/>
        <end position="196"/>
    </location>
</feature>
<keyword evidence="2" id="KW-0813">Transport</keyword>
<evidence type="ECO:0000256" key="11">
    <source>
        <dbReference type="ARBA" id="ARBA00023136"/>
    </source>
</evidence>
<feature type="transmembrane region" description="Helical" evidence="15">
    <location>
        <begin position="346"/>
        <end position="370"/>
    </location>
</feature>
<dbReference type="InterPro" id="IPR005821">
    <property type="entry name" value="Ion_trans_dom"/>
</dbReference>
<evidence type="ECO:0000256" key="15">
    <source>
        <dbReference type="SAM" id="Phobius"/>
    </source>
</evidence>
<dbReference type="SUPFAM" id="SSF81324">
    <property type="entry name" value="Voltage-gated potassium channels"/>
    <property type="match status" value="1"/>
</dbReference>
<comment type="caution">
    <text evidence="18">The sequence shown here is derived from an EMBL/GenBank/DDBJ whole genome shotgun (WGS) entry which is preliminary data.</text>
</comment>